<sequence>MEVDQRIAHKGTRVNLEPASPASFVTIRIPSPSTFRSRERRLIGAEKHGDEEKIYRSRNLATAASIFHRRYHRSPRSFLWRVLEDAYALNIRAADLCKSSDADDANLILHLRFPNPIRSSCVALADSPDHDALSVFVLDQSNYLYTITLRPDHFRKRSTTENGLGEACKTHLAGSFSFKHPHRLNAVSANLVVVSFHDGGITRFDRNKSHDAGNYLWKETNFSAQSWAKGLRSLVPFPFQGGQTVKHGKTNMELSAATSIVSDSLGVEDAEFLFTVCVDHRLRIWSIRTGAILYTADLLGVERNPQEIGKWIIDPARDNLVRIVGRVEGRRTLVAYSPVENEFKFWKVEATNDRTVYVHDMFPDHRLIPPAPSLGDVWTLADFRVAQPTGAAIHLWVLWKNNLTYRTMRVEVSSSKPTDTASEWARDKWSSVQVDNVTTPVEAPSCGDPTDSTEKWLQAIFYPGRFSRATLEAALAMYERGLGTKDTPAKTGRGLVEAICSVLGSTVTLNKLSAGELDHAEFRAHGDVQWRRFYRLIVELDKQRGEALSLALDHNSGVAWVLCADLVTLVHRCSDLEQIYYNSHAEDDDENNTTSLITAGLGLVENFTDTIIQQSNAALRLELFEESTKTDMERIQYFFDESGCWRGISEEDAAQVVEILGNDFRVVTLETYQGLIELFETNEDTGASEDPHPLTEFGRKIVVKSVQETAAMQWQILLSQLLLLVHMEFEYDEGNEESALHARFDVGQVYRQLIDALHRLELVRWLVKTQIQVPLLKAERATGSPSSTKRPEETRTITAFEAFISHLLGLEDVDGEPLASSLTDVVIDVCAPNSGIELSPVLIQCSLLKKDQPHLAMELAPFCNQDPFSVYIQGRVFLALKDYTSAAVYFKKAAVGMSVSMKNADLRTGGLLDDTEKKLINSGPANYYAHIVSLYDRFKAFSHVIDFARLSLQFARADDALYMRREMYSRLFAASTSISRFEMAHATLLSMDDQALKRSCLKRLVERMCETNQTSELVALPFLGLQDEVDEILLQKCKSTVEVTHGIPYHKILYSWRITHNDYRGAAAILHDRLQKLRQAGEGDNLANGDVLDTSVTKQYLMLINALSCVDPKQAWITVTSVSENDASGKAPKRAVVTLAELRRQYQMELDRIAAIQNNQFGLEADDDVMAIDQ</sequence>
<dbReference type="PANTHER" id="PTHR21286:SF0">
    <property type="entry name" value="NUCLEAR PORE COMPLEX PROTEIN NUP160"/>
    <property type="match status" value="1"/>
</dbReference>
<feature type="domain" description="Nucleoporin Nup120 helical" evidence="5">
    <location>
        <begin position="619"/>
        <end position="753"/>
    </location>
</feature>
<comment type="subcellular location">
    <subcellularLocation>
        <location evidence="1">Nucleus</location>
    </subcellularLocation>
</comment>
<accession>A0A2T3AAT4</accession>
<dbReference type="InterPro" id="IPR021717">
    <property type="entry name" value="Nucleoporin_Nup160"/>
</dbReference>
<dbReference type="Pfam" id="PF11715">
    <property type="entry name" value="Beta-prop_Nup120_160"/>
    <property type="match status" value="1"/>
</dbReference>
<evidence type="ECO:0000259" key="4">
    <source>
        <dbReference type="Pfam" id="PF11715"/>
    </source>
</evidence>
<dbReference type="InterPro" id="IPR048884">
    <property type="entry name" value="Nup120_helical"/>
</dbReference>
<dbReference type="GO" id="GO:0005643">
    <property type="term" value="C:nuclear pore"/>
    <property type="evidence" value="ECO:0007669"/>
    <property type="project" value="UniProtKB-ARBA"/>
</dbReference>
<keyword evidence="8" id="KW-1185">Reference proteome</keyword>
<evidence type="ECO:0000313" key="7">
    <source>
        <dbReference type="EMBL" id="PSR88940.1"/>
    </source>
</evidence>
<evidence type="ECO:0000256" key="2">
    <source>
        <dbReference type="ARBA" id="ARBA00022448"/>
    </source>
</evidence>
<dbReference type="InterPro" id="IPR059141">
    <property type="entry name" value="Beta-prop_Nup120_160"/>
</dbReference>
<dbReference type="Proteomes" id="UP000241462">
    <property type="component" value="Unassembled WGS sequence"/>
</dbReference>
<organism evidence="7 8">
    <name type="scientific">Coniella lustricola</name>
    <dbReference type="NCBI Taxonomy" id="2025994"/>
    <lineage>
        <taxon>Eukaryota</taxon>
        <taxon>Fungi</taxon>
        <taxon>Dikarya</taxon>
        <taxon>Ascomycota</taxon>
        <taxon>Pezizomycotina</taxon>
        <taxon>Sordariomycetes</taxon>
        <taxon>Sordariomycetidae</taxon>
        <taxon>Diaporthales</taxon>
        <taxon>Schizoparmaceae</taxon>
        <taxon>Coniella</taxon>
    </lineage>
</organism>
<evidence type="ECO:0000259" key="6">
    <source>
        <dbReference type="Pfam" id="PF23300"/>
    </source>
</evidence>
<dbReference type="STRING" id="2025994.A0A2T3AAT4"/>
<protein>
    <submittedName>
        <fullName evidence="7">Nucleoporin Nup120/160-domain-containing protein</fullName>
    </submittedName>
</protein>
<dbReference type="InParanoid" id="A0A2T3AAT4"/>
<feature type="domain" description="Nucleoporin nup120-like HEAT repeat" evidence="6">
    <location>
        <begin position="843"/>
        <end position="1010"/>
    </location>
</feature>
<dbReference type="OrthoDB" id="67716at2759"/>
<dbReference type="AlphaFoldDB" id="A0A2T3AAT4"/>
<name>A0A2T3AAT4_9PEZI</name>
<evidence type="ECO:0000259" key="5">
    <source>
        <dbReference type="Pfam" id="PF21486"/>
    </source>
</evidence>
<evidence type="ECO:0000256" key="3">
    <source>
        <dbReference type="ARBA" id="ARBA00023242"/>
    </source>
</evidence>
<dbReference type="InterPro" id="IPR056548">
    <property type="entry name" value="HEAT_Nup120"/>
</dbReference>
<reference evidence="7 8" key="1">
    <citation type="journal article" date="2018" name="Mycol. Prog.">
        <title>Coniella lustricola, a new species from submerged detritus.</title>
        <authorList>
            <person name="Raudabaugh D.B."/>
            <person name="Iturriaga T."/>
            <person name="Carver A."/>
            <person name="Mondo S."/>
            <person name="Pangilinan J."/>
            <person name="Lipzen A."/>
            <person name="He G."/>
            <person name="Amirebrahimi M."/>
            <person name="Grigoriev I.V."/>
            <person name="Miller A.N."/>
        </authorList>
    </citation>
    <scope>NUCLEOTIDE SEQUENCE [LARGE SCALE GENOMIC DNA]</scope>
    <source>
        <strain evidence="7 8">B22-T-1</strain>
    </source>
</reference>
<evidence type="ECO:0000313" key="8">
    <source>
        <dbReference type="Proteomes" id="UP000241462"/>
    </source>
</evidence>
<keyword evidence="3" id="KW-0539">Nucleus</keyword>
<gene>
    <name evidence="7" type="ORF">BD289DRAFT_225476</name>
</gene>
<dbReference type="Pfam" id="PF23300">
    <property type="entry name" value="HEAT_Nup120"/>
    <property type="match status" value="1"/>
</dbReference>
<keyword evidence="2" id="KW-0813">Transport</keyword>
<dbReference type="EMBL" id="KZ678423">
    <property type="protein sequence ID" value="PSR88940.1"/>
    <property type="molecule type" value="Genomic_DNA"/>
</dbReference>
<dbReference type="GO" id="GO:0017056">
    <property type="term" value="F:structural constituent of nuclear pore"/>
    <property type="evidence" value="ECO:0007669"/>
    <property type="project" value="TreeGrafter"/>
</dbReference>
<dbReference type="Pfam" id="PF21486">
    <property type="entry name" value="NUP120_helical"/>
    <property type="match status" value="1"/>
</dbReference>
<feature type="domain" description="Nucleoporin Nup120/160 beta-propeller" evidence="4">
    <location>
        <begin position="76"/>
        <end position="577"/>
    </location>
</feature>
<evidence type="ECO:0000256" key="1">
    <source>
        <dbReference type="ARBA" id="ARBA00004123"/>
    </source>
</evidence>
<proteinExistence type="predicted"/>
<dbReference type="PANTHER" id="PTHR21286">
    <property type="entry name" value="NUCLEAR PORE COMPLEX PROTEIN NUP160"/>
    <property type="match status" value="1"/>
</dbReference>